<evidence type="ECO:0000256" key="1">
    <source>
        <dbReference type="SAM" id="MobiDB-lite"/>
    </source>
</evidence>
<accession>A0A1N5YXY6</accession>
<feature type="region of interest" description="Disordered" evidence="1">
    <location>
        <begin position="369"/>
        <end position="400"/>
    </location>
</feature>
<reference evidence="3" key="1">
    <citation type="submission" date="2016-12" db="EMBL/GenBank/DDBJ databases">
        <authorList>
            <person name="Varghese N."/>
            <person name="Submissions S."/>
        </authorList>
    </citation>
    <scope>NUCLEOTIDE SEQUENCE [LARGE SCALE GENOMIC DNA]</scope>
    <source>
        <strain evidence="3">DSM 45599</strain>
    </source>
</reference>
<protein>
    <submittedName>
        <fullName evidence="2">Uncharacterized protein</fullName>
    </submittedName>
</protein>
<dbReference type="EMBL" id="FSQT01000002">
    <property type="protein sequence ID" value="SIN14374.1"/>
    <property type="molecule type" value="Genomic_DNA"/>
</dbReference>
<sequence length="493" mass="52760">MPNISYTVTDADTVVEDLVNPGRGMSAVEIVSGQGHNKPARYFLSTRLTHRMLVNNIRRTITDGERDRVIAQFAQRLANSGPFRDLKFVVAEPQRSPTDVLATAGLDTAYVSRLVVLDPAQYSLRNGMEQPTIAALTVAMGLGKGAQQLPVQWASSAVYAVVNTQRRGLARTLAVEYLAHQKALAAPEVQNDADLKAAGTKELASAKEQVEKALKRAYQHVVYLAQPDPEGERYLDQLTFDDEHSTALDGTIVWKALAERDKVFEQGQFGPRALLHNMRDTDYGRALSDIRAAFYSAPRLPLLYGGDRDLQQAIYDAVAAGLVDVVDGGGDPVVVTAPNQVNLNSAGLRLAKPQPKTCDACGEPLHEGPCETPTGGKTGTGTGGGPGSTGPGKGSKPSTNCATCGKPVHSGACDVVSPATEQQVAFSFSRSLLSNPGDADNFASLLKTLYMALDERKISYLQGTLQLVLDKDAAADVQQRLNQIGITGTFKNI</sequence>
<name>A0A1N5YXY6_9ACTN</name>
<dbReference type="Proteomes" id="UP000185124">
    <property type="component" value="Unassembled WGS sequence"/>
</dbReference>
<dbReference type="STRING" id="709881.SAMN04489832_3404"/>
<keyword evidence="3" id="KW-1185">Reference proteome</keyword>
<dbReference type="AlphaFoldDB" id="A0A1N5YXY6"/>
<organism evidence="2 3">
    <name type="scientific">Micromonospora cremea</name>
    <dbReference type="NCBI Taxonomy" id="709881"/>
    <lineage>
        <taxon>Bacteria</taxon>
        <taxon>Bacillati</taxon>
        <taxon>Actinomycetota</taxon>
        <taxon>Actinomycetes</taxon>
        <taxon>Micromonosporales</taxon>
        <taxon>Micromonosporaceae</taxon>
        <taxon>Micromonospora</taxon>
    </lineage>
</organism>
<dbReference type="RefSeq" id="WP_074313671.1">
    <property type="nucleotide sequence ID" value="NZ_FSQT01000002.1"/>
</dbReference>
<gene>
    <name evidence="2" type="ORF">SAMN04489832_3404</name>
</gene>
<dbReference type="OrthoDB" id="9757917at2"/>
<evidence type="ECO:0000313" key="2">
    <source>
        <dbReference type="EMBL" id="SIN14374.1"/>
    </source>
</evidence>
<feature type="compositionally biased region" description="Gly residues" evidence="1">
    <location>
        <begin position="376"/>
        <end position="393"/>
    </location>
</feature>
<proteinExistence type="predicted"/>
<evidence type="ECO:0000313" key="3">
    <source>
        <dbReference type="Proteomes" id="UP000185124"/>
    </source>
</evidence>